<evidence type="ECO:0000313" key="12">
    <source>
        <dbReference type="EMBL" id="KAF2235460.1"/>
    </source>
</evidence>
<keyword evidence="6 10" id="KW-0408">Iron</keyword>
<dbReference type="PANTHER" id="PTHR12743">
    <property type="entry name" value="CYTOCHROME C1 HEME LYASE"/>
    <property type="match status" value="1"/>
</dbReference>
<name>A0A6A6HD86_VIRVR</name>
<evidence type="ECO:0000256" key="11">
    <source>
        <dbReference type="SAM" id="MobiDB-lite"/>
    </source>
</evidence>
<comment type="subcellular location">
    <subcellularLocation>
        <location evidence="1 10">Mitochondrion inner membrane</location>
    </subcellularLocation>
</comment>
<keyword evidence="4 10" id="KW-0479">Metal-binding</keyword>
<evidence type="ECO:0000256" key="8">
    <source>
        <dbReference type="ARBA" id="ARBA00023136"/>
    </source>
</evidence>
<evidence type="ECO:0000256" key="2">
    <source>
        <dbReference type="ARBA" id="ARBA00007255"/>
    </source>
</evidence>
<dbReference type="PROSITE" id="PS00822">
    <property type="entry name" value="CYTO_HEME_LYASE_2"/>
    <property type="match status" value="1"/>
</dbReference>
<evidence type="ECO:0000256" key="7">
    <source>
        <dbReference type="ARBA" id="ARBA00023128"/>
    </source>
</evidence>
<comment type="function">
    <text evidence="10">Lyase that catalyzes the covalent linking of the heme group to the cytochrome C apoprotein to produce the mature functional cytochrome.</text>
</comment>
<dbReference type="GO" id="GO:0005743">
    <property type="term" value="C:mitochondrial inner membrane"/>
    <property type="evidence" value="ECO:0007669"/>
    <property type="project" value="UniProtKB-SubCell"/>
</dbReference>
<keyword evidence="3 10" id="KW-0349">Heme</keyword>
<keyword evidence="8 10" id="KW-0472">Membrane</keyword>
<evidence type="ECO:0000256" key="10">
    <source>
        <dbReference type="RuleBase" id="RU363130"/>
    </source>
</evidence>
<evidence type="ECO:0000256" key="1">
    <source>
        <dbReference type="ARBA" id="ARBA00004273"/>
    </source>
</evidence>
<reference evidence="12" key="1">
    <citation type="journal article" date="2020" name="Stud. Mycol.">
        <title>101 Dothideomycetes genomes: a test case for predicting lifestyles and emergence of pathogens.</title>
        <authorList>
            <person name="Haridas S."/>
            <person name="Albert R."/>
            <person name="Binder M."/>
            <person name="Bloem J."/>
            <person name="Labutti K."/>
            <person name="Salamov A."/>
            <person name="Andreopoulos B."/>
            <person name="Baker S."/>
            <person name="Barry K."/>
            <person name="Bills G."/>
            <person name="Bluhm B."/>
            <person name="Cannon C."/>
            <person name="Castanera R."/>
            <person name="Culley D."/>
            <person name="Daum C."/>
            <person name="Ezra D."/>
            <person name="Gonzalez J."/>
            <person name="Henrissat B."/>
            <person name="Kuo A."/>
            <person name="Liang C."/>
            <person name="Lipzen A."/>
            <person name="Lutzoni F."/>
            <person name="Magnuson J."/>
            <person name="Mondo S."/>
            <person name="Nolan M."/>
            <person name="Ohm R."/>
            <person name="Pangilinan J."/>
            <person name="Park H.-J."/>
            <person name="Ramirez L."/>
            <person name="Alfaro M."/>
            <person name="Sun H."/>
            <person name="Tritt A."/>
            <person name="Yoshinaga Y."/>
            <person name="Zwiers L.-H."/>
            <person name="Turgeon B."/>
            <person name="Goodwin S."/>
            <person name="Spatafora J."/>
            <person name="Crous P."/>
            <person name="Grigoriev I."/>
        </authorList>
    </citation>
    <scope>NUCLEOTIDE SEQUENCE</scope>
    <source>
        <strain evidence="12">Tuck. ex Michener</strain>
    </source>
</reference>
<evidence type="ECO:0000313" key="13">
    <source>
        <dbReference type="Proteomes" id="UP000800092"/>
    </source>
</evidence>
<dbReference type="Proteomes" id="UP000800092">
    <property type="component" value="Unassembled WGS sequence"/>
</dbReference>
<evidence type="ECO:0000256" key="3">
    <source>
        <dbReference type="ARBA" id="ARBA00022617"/>
    </source>
</evidence>
<feature type="region of interest" description="Disordered" evidence="11">
    <location>
        <begin position="1"/>
        <end position="131"/>
    </location>
</feature>
<dbReference type="EMBL" id="ML991791">
    <property type="protein sequence ID" value="KAF2235460.1"/>
    <property type="molecule type" value="Genomic_DNA"/>
</dbReference>
<dbReference type="Pfam" id="PF01265">
    <property type="entry name" value="Cyto_heme_lyase"/>
    <property type="match status" value="1"/>
</dbReference>
<dbReference type="EC" id="4.4.1.17" evidence="10"/>
<keyword evidence="9 10" id="KW-0456">Lyase</keyword>
<comment type="catalytic activity">
    <reaction evidence="10">
        <text>holo-[cytochrome c] = apo-[cytochrome c] + heme b</text>
        <dbReference type="Rhea" id="RHEA:22648"/>
        <dbReference type="Rhea" id="RHEA-COMP:10725"/>
        <dbReference type="Rhea" id="RHEA-COMP:10726"/>
        <dbReference type="ChEBI" id="CHEBI:29950"/>
        <dbReference type="ChEBI" id="CHEBI:60344"/>
        <dbReference type="ChEBI" id="CHEBI:83739"/>
        <dbReference type="EC" id="4.4.1.17"/>
    </reaction>
</comment>
<organism evidence="12 13">
    <name type="scientific">Viridothelium virens</name>
    <name type="common">Speckled blister lichen</name>
    <name type="synonym">Trypethelium virens</name>
    <dbReference type="NCBI Taxonomy" id="1048519"/>
    <lineage>
        <taxon>Eukaryota</taxon>
        <taxon>Fungi</taxon>
        <taxon>Dikarya</taxon>
        <taxon>Ascomycota</taxon>
        <taxon>Pezizomycotina</taxon>
        <taxon>Dothideomycetes</taxon>
        <taxon>Dothideomycetes incertae sedis</taxon>
        <taxon>Trypetheliales</taxon>
        <taxon>Trypetheliaceae</taxon>
        <taxon>Viridothelium</taxon>
    </lineage>
</organism>
<evidence type="ECO:0000256" key="9">
    <source>
        <dbReference type="ARBA" id="ARBA00023239"/>
    </source>
</evidence>
<dbReference type="GO" id="GO:0046872">
    <property type="term" value="F:metal ion binding"/>
    <property type="evidence" value="ECO:0007669"/>
    <property type="project" value="UniProtKB-KW"/>
</dbReference>
<feature type="compositionally biased region" description="Polar residues" evidence="11">
    <location>
        <begin position="81"/>
        <end position="119"/>
    </location>
</feature>
<dbReference type="PANTHER" id="PTHR12743:SF3">
    <property type="entry name" value="HOLOCYTOCHROME-C SYNTHASE"/>
    <property type="match status" value="1"/>
</dbReference>
<sequence>MGWFWADTSAPSAPIAPHPLPSSNASPPPGCPMHKSTSPPLPPSRAPTSDGACPYNPPPPSSTTGTASSTSPSPSLSSSSNKTLSALNPLNYMPTSLSQSRESPHQTQPLPLTRETSTIPKGDGPGNWEYPSPQQMYNAMIRKGYTDTPEDAVEAMVAVHNFLNEGAWGEIREWERRFGRGLRQGWRECARGEEGLVLAELQKVRGGEGERALGLEMEREMEAAMPEPRLLRFMGRPNDLTPKAYLHQFLARIAPARFSGEPPFDRHDWYVSRRLPDGSEREVRYVIDYYSGPPEETGEPVFFLDVRPAVDGPTSAAERAIRWGGDVWWRASGGRVREALAEKERTMGQKRTWENWWKES</sequence>
<keyword evidence="5 10" id="KW-0999">Mitochondrion inner membrane</keyword>
<dbReference type="InterPro" id="IPR000511">
    <property type="entry name" value="Holocyt_c/c1_synthase"/>
</dbReference>
<evidence type="ECO:0000256" key="4">
    <source>
        <dbReference type="ARBA" id="ARBA00022723"/>
    </source>
</evidence>
<evidence type="ECO:0000256" key="6">
    <source>
        <dbReference type="ARBA" id="ARBA00023004"/>
    </source>
</evidence>
<feature type="compositionally biased region" description="Low complexity" evidence="11">
    <location>
        <begin position="62"/>
        <end position="80"/>
    </location>
</feature>
<dbReference type="GO" id="GO:0004408">
    <property type="term" value="F:holocytochrome-c synthase activity"/>
    <property type="evidence" value="ECO:0007669"/>
    <property type="project" value="UniProtKB-EC"/>
</dbReference>
<feature type="compositionally biased region" description="Pro residues" evidence="11">
    <location>
        <begin position="14"/>
        <end position="31"/>
    </location>
</feature>
<protein>
    <recommendedName>
        <fullName evidence="10">Holocytochrome c-type synthase</fullName>
        <ecNumber evidence="10">4.4.1.17</ecNumber>
    </recommendedName>
</protein>
<keyword evidence="13" id="KW-1185">Reference proteome</keyword>
<comment type="similarity">
    <text evidence="2 10">Belongs to the cytochrome c-type heme lyase family.</text>
</comment>
<accession>A0A6A6HD86</accession>
<evidence type="ECO:0000256" key="5">
    <source>
        <dbReference type="ARBA" id="ARBA00022792"/>
    </source>
</evidence>
<keyword evidence="7 10" id="KW-0496">Mitochondrion</keyword>
<dbReference type="OrthoDB" id="1158011at2759"/>
<proteinExistence type="inferred from homology"/>
<dbReference type="AlphaFoldDB" id="A0A6A6HD86"/>
<gene>
    <name evidence="12" type="ORF">EV356DRAFT_575841</name>
</gene>